<feature type="coiled-coil region" evidence="1">
    <location>
        <begin position="255"/>
        <end position="285"/>
    </location>
</feature>
<dbReference type="Pfam" id="PF11185">
    <property type="entry name" value="DUF2971"/>
    <property type="match status" value="1"/>
</dbReference>
<feature type="region of interest" description="Disordered" evidence="2">
    <location>
        <begin position="1"/>
        <end position="35"/>
    </location>
</feature>
<protein>
    <recommendedName>
        <fullName evidence="5">DUF2971 domain-containing protein</fullName>
    </recommendedName>
</protein>
<keyword evidence="4" id="KW-1185">Reference proteome</keyword>
<proteinExistence type="predicted"/>
<name>B2HEG9_MYCMM</name>
<dbReference type="eggNOG" id="ENOG50330U0">
    <property type="taxonomic scope" value="Bacteria"/>
</dbReference>
<feature type="compositionally biased region" description="Basic residues" evidence="2">
    <location>
        <begin position="12"/>
        <end position="23"/>
    </location>
</feature>
<evidence type="ECO:0000313" key="3">
    <source>
        <dbReference type="EMBL" id="ACC42994.1"/>
    </source>
</evidence>
<evidence type="ECO:0000256" key="2">
    <source>
        <dbReference type="SAM" id="MobiDB-lite"/>
    </source>
</evidence>
<evidence type="ECO:0000256" key="1">
    <source>
        <dbReference type="SAM" id="Coils"/>
    </source>
</evidence>
<keyword evidence="1" id="KW-0175">Coiled coil</keyword>
<reference evidence="3 4" key="1">
    <citation type="journal article" date="2008" name="Genome Res.">
        <title>Insights from the complete genome sequence of Mycobacterium marinum on the evolution of Mycobacterium tuberculosis.</title>
        <authorList>
            <person name="Stinear T.P."/>
            <person name="Seemann T."/>
            <person name="Harrison P.F."/>
            <person name="Jenkin G.A."/>
            <person name="Davies J.K."/>
            <person name="Johnson P.D."/>
            <person name="Abdellah Z."/>
            <person name="Arrowsmith C."/>
            <person name="Chillingworth T."/>
            <person name="Churcher C."/>
            <person name="Clarke K."/>
            <person name="Cronin A."/>
            <person name="Davis P."/>
            <person name="Goodhead I."/>
            <person name="Holroyd N."/>
            <person name="Jagels K."/>
            <person name="Lord A."/>
            <person name="Moule S."/>
            <person name="Mungall K."/>
            <person name="Norbertczak H."/>
            <person name="Quail M.A."/>
            <person name="Rabbinowitsch E."/>
            <person name="Walker D."/>
            <person name="White B."/>
            <person name="Whitehead S."/>
            <person name="Small P.L."/>
            <person name="Brosch R."/>
            <person name="Ramakrishnan L."/>
            <person name="Fischbach M.A."/>
            <person name="Parkhill J."/>
            <person name="Cole S.T."/>
        </authorList>
    </citation>
    <scope>NUCLEOTIDE SEQUENCE [LARGE SCALE GENOMIC DNA]</scope>
    <source>
        <strain evidence="4">ATCC BAA-535 / M</strain>
    </source>
</reference>
<feature type="region of interest" description="Disordered" evidence="2">
    <location>
        <begin position="457"/>
        <end position="477"/>
    </location>
</feature>
<dbReference type="HOGENOM" id="CLU_572147_0_0_11"/>
<sequence length="477" mass="53586">MRRHGEPPHLGLPRRRTEVHHRPSPQAGRHAGRGCRCAGRDGCCPMSAALRLVKSSTGNHDGQLPPIATSYRCAAAAWASRTIKHTAAPKTRQRLPHRIHAAVDHLATPRRRAPGSPSPLHLQRAPAGFYRWLASEVGNDALLRGRLAATTGLARRYHHRMPVDLVVERHVETSDTDLPDTLYHYTDINGLRGMWEDGEIWATNSSFLNDTSELRLGATVIQAHIAKGQLELTERLLEIERREASQGEAGEDIDAELRSEQRASLTAELAELEELESAIEYVERMDGYIACLTERDDQLSQWRGYARDGYCVGFDTKKLIASLDDNFVIRRVRYHADDTAEEYANRVLDIARAYRNAMLSTPDTDEEFRRFVVGKQVMLAASFLKDSNFAEEREVRIVTVNGTPNLFTPHRYGMVPRIKIPLPTGAIASVRVGPSTHEKLKALSLLNYFHHVGFRKSPTDGSAKPSITRSRIPFRDY</sequence>
<dbReference type="EMBL" id="CP000854">
    <property type="protein sequence ID" value="ACC42994.1"/>
    <property type="molecule type" value="Genomic_DNA"/>
</dbReference>
<evidence type="ECO:0000313" key="4">
    <source>
        <dbReference type="Proteomes" id="UP000001190"/>
    </source>
</evidence>
<dbReference type="InterPro" id="IPR021352">
    <property type="entry name" value="DUF2971"/>
</dbReference>
<dbReference type="STRING" id="216594.MMAR_4589"/>
<dbReference type="AlphaFoldDB" id="B2HEG9"/>
<gene>
    <name evidence="3" type="ordered locus">MMAR_4589</name>
</gene>
<dbReference type="KEGG" id="mmi:MMAR_4589"/>
<dbReference type="Proteomes" id="UP000001190">
    <property type="component" value="Chromosome"/>
</dbReference>
<organism evidence="3 4">
    <name type="scientific">Mycobacterium marinum (strain ATCC BAA-535 / M)</name>
    <dbReference type="NCBI Taxonomy" id="216594"/>
    <lineage>
        <taxon>Bacteria</taxon>
        <taxon>Bacillati</taxon>
        <taxon>Actinomycetota</taxon>
        <taxon>Actinomycetes</taxon>
        <taxon>Mycobacteriales</taxon>
        <taxon>Mycobacteriaceae</taxon>
        <taxon>Mycobacterium</taxon>
        <taxon>Mycobacterium ulcerans group</taxon>
    </lineage>
</organism>
<evidence type="ECO:0008006" key="5">
    <source>
        <dbReference type="Google" id="ProtNLM"/>
    </source>
</evidence>
<accession>B2HEG9</accession>